<evidence type="ECO:0000256" key="1">
    <source>
        <dbReference type="SAM" id="MobiDB-lite"/>
    </source>
</evidence>
<dbReference type="SUPFAM" id="SSF48371">
    <property type="entry name" value="ARM repeat"/>
    <property type="match status" value="1"/>
</dbReference>
<keyword evidence="4" id="KW-1185">Reference proteome</keyword>
<proteinExistence type="predicted"/>
<dbReference type="GO" id="GO:0006409">
    <property type="term" value="P:tRNA export from nucleus"/>
    <property type="evidence" value="ECO:0007669"/>
    <property type="project" value="TreeGrafter"/>
</dbReference>
<dbReference type="GO" id="GO:0005524">
    <property type="term" value="F:ATP binding"/>
    <property type="evidence" value="ECO:0007669"/>
    <property type="project" value="InterPro"/>
</dbReference>
<sequence length="826" mass="87870">MDFLKSAVASAISKGPAFPYSFGDRVDIDQSVWMLHNGTKREDGSKCSIFSFDVAANKSRLPLAKNAVRKLRTLRHPGVVKVLDTVETEAYIYIATERLTPLGWHTRRKSLSDETIKWGLHNIAKTLKFINSEAFSIHGAIRVSSIFTTESGEWKLGGFEILSSMKDDDAIIYNYGSLVPDSARYAPPEIGTTGWDAVKRAPVYAVDSYNYGTLMFEVFNGTASNGPQGIQTKNIPPSMQQGYRRLLNQNPKARLSVGQFLDQGERNGGFFQTPLIQLTEGIDNLGLKNDAERDEFLSQLDELTDDFPEEFFKMKVLPELLKSVEFGGGGPKVFGVVMKISTKLSDDEWDSRITPVVVRLFTSPDRALRVCLLDNLPVMIDHLSQKVVTDKIFPQMTTGFTDVVPIIREQTVKAILTVVPKLSDRIINGELLRYLAKTANDDQPGIRTNTTICLGKIARNLGAGSRSKVLIAAFARALRDPFVHARNAALLAFAATADLFSEDDCASKILPSVCPSLIDKEKIVRDQASKTLDVYLARIRKYTQTMPDSVLPPTEQPSSAGVGASLARMSTPSAAGDPAGASWAGWAISSFTNKLTAASGNMQSASAGVAAPTGRPSSVPPGGEVPRKTTPTPGSSNTASALHRQTLSKPGTPSNASAFSPPPVVAQDSAFDDFGGWDVDDADEGANGWGGGDDDNGNAEEPDPWAKPAAAKRPGKAPAATFDDGGEPDFAGWLNAQAQAKHKAKGPLPKGLGAKGGAAAGAGAAGRPSAVGAKAHSTGGLGGTKKTVGAGAAGAAGAAKKNVVVPKKAEVKEAEEEEEGWGDAWE</sequence>
<dbReference type="PROSITE" id="PS50011">
    <property type="entry name" value="PROTEIN_KINASE_DOM"/>
    <property type="match status" value="1"/>
</dbReference>
<evidence type="ECO:0000313" key="4">
    <source>
        <dbReference type="Proteomes" id="UP000799766"/>
    </source>
</evidence>
<dbReference type="InterPro" id="IPR011009">
    <property type="entry name" value="Kinase-like_dom_sf"/>
</dbReference>
<dbReference type="Pfam" id="PF00069">
    <property type="entry name" value="Pkinase"/>
    <property type="match status" value="1"/>
</dbReference>
<feature type="region of interest" description="Disordered" evidence="1">
    <location>
        <begin position="606"/>
        <end position="803"/>
    </location>
</feature>
<dbReference type="Gene3D" id="1.25.10.10">
    <property type="entry name" value="Leucine-rich Repeat Variant"/>
    <property type="match status" value="1"/>
</dbReference>
<feature type="compositionally biased region" description="Low complexity" evidence="1">
    <location>
        <begin position="706"/>
        <end position="720"/>
    </location>
</feature>
<dbReference type="GO" id="GO:0005737">
    <property type="term" value="C:cytoplasm"/>
    <property type="evidence" value="ECO:0007669"/>
    <property type="project" value="TreeGrafter"/>
</dbReference>
<dbReference type="InterPro" id="IPR011989">
    <property type="entry name" value="ARM-like"/>
</dbReference>
<accession>A0A6A6PC76</accession>
<dbReference type="Gene3D" id="3.30.200.20">
    <property type="entry name" value="Phosphorylase Kinase, domain 1"/>
    <property type="match status" value="1"/>
</dbReference>
<dbReference type="Proteomes" id="UP000799766">
    <property type="component" value="Unassembled WGS sequence"/>
</dbReference>
<protein>
    <submittedName>
        <fullName evidence="3">Armadillo-type protein</fullName>
    </submittedName>
</protein>
<evidence type="ECO:0000313" key="3">
    <source>
        <dbReference type="EMBL" id="KAF2461490.1"/>
    </source>
</evidence>
<dbReference type="PANTHER" id="PTHR12984:SF3">
    <property type="entry name" value="N-TERMINAL KINASE-LIKE PROTEIN"/>
    <property type="match status" value="1"/>
</dbReference>
<feature type="compositionally biased region" description="Polar residues" evidence="1">
    <location>
        <begin position="629"/>
        <end position="658"/>
    </location>
</feature>
<dbReference type="InterPro" id="IPR000719">
    <property type="entry name" value="Prot_kinase_dom"/>
</dbReference>
<dbReference type="PANTHER" id="PTHR12984">
    <property type="entry name" value="SCY1-RELATED S/T PROTEIN KINASE-LIKE"/>
    <property type="match status" value="1"/>
</dbReference>
<dbReference type="SUPFAM" id="SSF56112">
    <property type="entry name" value="Protein kinase-like (PK-like)"/>
    <property type="match status" value="1"/>
</dbReference>
<dbReference type="Gene3D" id="1.10.510.10">
    <property type="entry name" value="Transferase(Phosphotransferase) domain 1"/>
    <property type="match status" value="1"/>
</dbReference>
<reference evidence="3" key="1">
    <citation type="journal article" date="2020" name="Stud. Mycol.">
        <title>101 Dothideomycetes genomes: a test case for predicting lifestyles and emergence of pathogens.</title>
        <authorList>
            <person name="Haridas S."/>
            <person name="Albert R."/>
            <person name="Binder M."/>
            <person name="Bloem J."/>
            <person name="Labutti K."/>
            <person name="Salamov A."/>
            <person name="Andreopoulos B."/>
            <person name="Baker S."/>
            <person name="Barry K."/>
            <person name="Bills G."/>
            <person name="Bluhm B."/>
            <person name="Cannon C."/>
            <person name="Castanera R."/>
            <person name="Culley D."/>
            <person name="Daum C."/>
            <person name="Ezra D."/>
            <person name="Gonzalez J."/>
            <person name="Henrissat B."/>
            <person name="Kuo A."/>
            <person name="Liang C."/>
            <person name="Lipzen A."/>
            <person name="Lutzoni F."/>
            <person name="Magnuson J."/>
            <person name="Mondo S."/>
            <person name="Nolan M."/>
            <person name="Ohm R."/>
            <person name="Pangilinan J."/>
            <person name="Park H.-J."/>
            <person name="Ramirez L."/>
            <person name="Alfaro M."/>
            <person name="Sun H."/>
            <person name="Tritt A."/>
            <person name="Yoshinaga Y."/>
            <person name="Zwiers L.-H."/>
            <person name="Turgeon B."/>
            <person name="Goodwin S."/>
            <person name="Spatafora J."/>
            <person name="Crous P."/>
            <person name="Grigoriev I."/>
        </authorList>
    </citation>
    <scope>NUCLEOTIDE SEQUENCE</scope>
    <source>
        <strain evidence="3">ATCC 16933</strain>
    </source>
</reference>
<feature type="compositionally biased region" description="Acidic residues" evidence="1">
    <location>
        <begin position="692"/>
        <end position="703"/>
    </location>
</feature>
<dbReference type="EMBL" id="MU001671">
    <property type="protein sequence ID" value="KAF2461490.1"/>
    <property type="molecule type" value="Genomic_DNA"/>
</dbReference>
<name>A0A6A6PC76_9PEZI</name>
<dbReference type="AlphaFoldDB" id="A0A6A6PC76"/>
<dbReference type="InterPro" id="IPR016024">
    <property type="entry name" value="ARM-type_fold"/>
</dbReference>
<dbReference type="OrthoDB" id="447103at2759"/>
<evidence type="ECO:0000259" key="2">
    <source>
        <dbReference type="PROSITE" id="PS50011"/>
    </source>
</evidence>
<gene>
    <name evidence="3" type="ORF">BDY21DRAFT_278278</name>
</gene>
<dbReference type="GO" id="GO:0004672">
    <property type="term" value="F:protein kinase activity"/>
    <property type="evidence" value="ECO:0007669"/>
    <property type="project" value="InterPro"/>
</dbReference>
<dbReference type="InterPro" id="IPR051177">
    <property type="entry name" value="CIK-Related_Protein"/>
</dbReference>
<feature type="compositionally biased region" description="Low complexity" evidence="1">
    <location>
        <begin position="784"/>
        <end position="803"/>
    </location>
</feature>
<feature type="compositionally biased region" description="Gly residues" evidence="1">
    <location>
        <begin position="753"/>
        <end position="764"/>
    </location>
</feature>
<organism evidence="3 4">
    <name type="scientific">Lineolata rhizophorae</name>
    <dbReference type="NCBI Taxonomy" id="578093"/>
    <lineage>
        <taxon>Eukaryota</taxon>
        <taxon>Fungi</taxon>
        <taxon>Dikarya</taxon>
        <taxon>Ascomycota</taxon>
        <taxon>Pezizomycotina</taxon>
        <taxon>Dothideomycetes</taxon>
        <taxon>Dothideomycetes incertae sedis</taxon>
        <taxon>Lineolatales</taxon>
        <taxon>Lineolataceae</taxon>
        <taxon>Lineolata</taxon>
    </lineage>
</organism>
<feature type="domain" description="Protein kinase" evidence="2">
    <location>
        <begin position="1"/>
        <end position="271"/>
    </location>
</feature>